<keyword evidence="2" id="KW-1185">Reference proteome</keyword>
<reference evidence="1 2" key="1">
    <citation type="journal article" date="2019" name="Nat. Ecol. Evol.">
        <title>Megaphylogeny resolves global patterns of mushroom evolution.</title>
        <authorList>
            <person name="Varga T."/>
            <person name="Krizsan K."/>
            <person name="Foldi C."/>
            <person name="Dima B."/>
            <person name="Sanchez-Garcia M."/>
            <person name="Sanchez-Ramirez S."/>
            <person name="Szollosi G.J."/>
            <person name="Szarkandi J.G."/>
            <person name="Papp V."/>
            <person name="Albert L."/>
            <person name="Andreopoulos W."/>
            <person name="Angelini C."/>
            <person name="Antonin V."/>
            <person name="Barry K.W."/>
            <person name="Bougher N.L."/>
            <person name="Buchanan P."/>
            <person name="Buyck B."/>
            <person name="Bense V."/>
            <person name="Catcheside P."/>
            <person name="Chovatia M."/>
            <person name="Cooper J."/>
            <person name="Damon W."/>
            <person name="Desjardin D."/>
            <person name="Finy P."/>
            <person name="Geml J."/>
            <person name="Haridas S."/>
            <person name="Hughes K."/>
            <person name="Justo A."/>
            <person name="Karasinski D."/>
            <person name="Kautmanova I."/>
            <person name="Kiss B."/>
            <person name="Kocsube S."/>
            <person name="Kotiranta H."/>
            <person name="LaButti K.M."/>
            <person name="Lechner B.E."/>
            <person name="Liimatainen K."/>
            <person name="Lipzen A."/>
            <person name="Lukacs Z."/>
            <person name="Mihaltcheva S."/>
            <person name="Morgado L.N."/>
            <person name="Niskanen T."/>
            <person name="Noordeloos M.E."/>
            <person name="Ohm R.A."/>
            <person name="Ortiz-Santana B."/>
            <person name="Ovrebo C."/>
            <person name="Racz N."/>
            <person name="Riley R."/>
            <person name="Savchenko A."/>
            <person name="Shiryaev A."/>
            <person name="Soop K."/>
            <person name="Spirin V."/>
            <person name="Szebenyi C."/>
            <person name="Tomsovsky M."/>
            <person name="Tulloss R.E."/>
            <person name="Uehling J."/>
            <person name="Grigoriev I.V."/>
            <person name="Vagvolgyi C."/>
            <person name="Papp T."/>
            <person name="Martin F.M."/>
            <person name="Miettinen O."/>
            <person name="Hibbett D.S."/>
            <person name="Nagy L.G."/>
        </authorList>
    </citation>
    <scope>NUCLEOTIDE SEQUENCE [LARGE SCALE GENOMIC DNA]</scope>
    <source>
        <strain evidence="1 2">CBS 121175</strain>
    </source>
</reference>
<name>A0A5C3L759_COPMA</name>
<accession>A0A5C3L759</accession>
<proteinExistence type="predicted"/>
<sequence length="319" mass="36104">MEHPILPPELFDLVIGHLANDRATLIVASLTCRQFRHVCQRLLFTTYRLSIRKLEDDPLSPPERLLKTLETSPHLASCIHTLVVGNASDNESCESQDRLFDKLKLPLVYAQVKKLKRLEVNGTSSFRPTWSAIPFQSGLPSNRCDLGRVLPITHLSLRKIRDVPTSWLFTFPKLEELCMDWVATTDDPRLKQEFDAGSLPICLKRIRLSTTHPTLIQLILNNPNTFNLEALEELSIMENLSNGPQGSTLSFLATLPAKAFTTLQRLEIDIDGYYLNPNSISQVLDLRKFSSLRFLQVDWHGSGSLSVLIGWLEGFKNSQ</sequence>
<dbReference type="EMBL" id="ML210155">
    <property type="protein sequence ID" value="TFK28482.1"/>
    <property type="molecule type" value="Genomic_DNA"/>
</dbReference>
<dbReference type="OrthoDB" id="2789810at2759"/>
<evidence type="ECO:0000313" key="1">
    <source>
        <dbReference type="EMBL" id="TFK28482.1"/>
    </source>
</evidence>
<evidence type="ECO:0008006" key="3">
    <source>
        <dbReference type="Google" id="ProtNLM"/>
    </source>
</evidence>
<dbReference type="Proteomes" id="UP000307440">
    <property type="component" value="Unassembled WGS sequence"/>
</dbReference>
<protein>
    <recommendedName>
        <fullName evidence="3">F-box domain-containing protein</fullName>
    </recommendedName>
</protein>
<organism evidence="1 2">
    <name type="scientific">Coprinopsis marcescibilis</name>
    <name type="common">Agaric fungus</name>
    <name type="synonym">Psathyrella marcescibilis</name>
    <dbReference type="NCBI Taxonomy" id="230819"/>
    <lineage>
        <taxon>Eukaryota</taxon>
        <taxon>Fungi</taxon>
        <taxon>Dikarya</taxon>
        <taxon>Basidiomycota</taxon>
        <taxon>Agaricomycotina</taxon>
        <taxon>Agaricomycetes</taxon>
        <taxon>Agaricomycetidae</taxon>
        <taxon>Agaricales</taxon>
        <taxon>Agaricineae</taxon>
        <taxon>Psathyrellaceae</taxon>
        <taxon>Coprinopsis</taxon>
    </lineage>
</organism>
<dbReference type="AlphaFoldDB" id="A0A5C3L759"/>
<gene>
    <name evidence="1" type="ORF">FA15DRAFT_40468</name>
</gene>
<evidence type="ECO:0000313" key="2">
    <source>
        <dbReference type="Proteomes" id="UP000307440"/>
    </source>
</evidence>